<dbReference type="PROSITE" id="PS50931">
    <property type="entry name" value="HTH_LYSR"/>
    <property type="match status" value="1"/>
</dbReference>
<dbReference type="PANTHER" id="PTHR30537:SF74">
    <property type="entry name" value="HTH-TYPE TRANSCRIPTIONAL REGULATOR TRPI"/>
    <property type="match status" value="1"/>
</dbReference>
<dbReference type="Gene3D" id="1.10.10.10">
    <property type="entry name" value="Winged helix-like DNA-binding domain superfamily/Winged helix DNA-binding domain"/>
    <property type="match status" value="1"/>
</dbReference>
<dbReference type="PRINTS" id="PR00039">
    <property type="entry name" value="HTHLYSR"/>
</dbReference>
<dbReference type="SUPFAM" id="SSF53850">
    <property type="entry name" value="Periplasmic binding protein-like II"/>
    <property type="match status" value="1"/>
</dbReference>
<dbReference type="InterPro" id="IPR036388">
    <property type="entry name" value="WH-like_DNA-bd_sf"/>
</dbReference>
<evidence type="ECO:0000256" key="1">
    <source>
        <dbReference type="ARBA" id="ARBA00009437"/>
    </source>
</evidence>
<dbReference type="Pfam" id="PF03466">
    <property type="entry name" value="LysR_substrate"/>
    <property type="match status" value="1"/>
</dbReference>
<dbReference type="RefSeq" id="WP_306887942.1">
    <property type="nucleotide sequence ID" value="NZ_JAUSVR010000001.1"/>
</dbReference>
<evidence type="ECO:0000256" key="4">
    <source>
        <dbReference type="ARBA" id="ARBA00023163"/>
    </source>
</evidence>
<dbReference type="InterPro" id="IPR005119">
    <property type="entry name" value="LysR_subst-bd"/>
</dbReference>
<dbReference type="PANTHER" id="PTHR30537">
    <property type="entry name" value="HTH-TYPE TRANSCRIPTIONAL REGULATOR"/>
    <property type="match status" value="1"/>
</dbReference>
<organism evidence="6 7">
    <name type="scientific">Ancylobacter amanitiformis</name>
    <dbReference type="NCBI Taxonomy" id="217069"/>
    <lineage>
        <taxon>Bacteria</taxon>
        <taxon>Pseudomonadati</taxon>
        <taxon>Pseudomonadota</taxon>
        <taxon>Alphaproteobacteria</taxon>
        <taxon>Hyphomicrobiales</taxon>
        <taxon>Xanthobacteraceae</taxon>
        <taxon>Ancylobacter</taxon>
    </lineage>
</organism>
<evidence type="ECO:0000313" key="6">
    <source>
        <dbReference type="EMBL" id="MDQ0509257.1"/>
    </source>
</evidence>
<sequence length="313" mass="33138">MRRLPPLGSLRAFEAAARLESFKLAAAELGVTPTAVSHQIRRLEADLGLALFVRQTRKVALTPQGQALLVPMRAAFDSMAGAIDELIGEARPRRQVATLSATAAFAARLLVPRVAGFRARHPDWDLRLHASDEPVDVSAGEADVAIRYGRGSYPGLAALPLIADGFAPVCAAGLPLRRPEDLARATLIHIEQLPWTREASVPSWEDWRQRAGLTRLDTGAGISFNDEASAIQAVIAGHGVALLSLVMIAPELAAGTLVQPFGPIIGGLSYHLVFATSAADQPAVAMLRRWVVEEFAAAPSAAPPAARITPTGA</sequence>
<dbReference type="SUPFAM" id="SSF46785">
    <property type="entry name" value="Winged helix' DNA-binding domain"/>
    <property type="match status" value="1"/>
</dbReference>
<dbReference type="CDD" id="cd08432">
    <property type="entry name" value="PBP2_GcdR_TrpI_HvrB_AmpR_like"/>
    <property type="match status" value="1"/>
</dbReference>
<accession>A0ABU0LKM7</accession>
<dbReference type="InterPro" id="IPR058163">
    <property type="entry name" value="LysR-type_TF_proteobact-type"/>
</dbReference>
<name>A0ABU0LKM7_9HYPH</name>
<evidence type="ECO:0000259" key="5">
    <source>
        <dbReference type="PROSITE" id="PS50931"/>
    </source>
</evidence>
<evidence type="ECO:0000256" key="3">
    <source>
        <dbReference type="ARBA" id="ARBA00023125"/>
    </source>
</evidence>
<dbReference type="Gene3D" id="3.40.190.10">
    <property type="entry name" value="Periplasmic binding protein-like II"/>
    <property type="match status" value="2"/>
</dbReference>
<dbReference type="InterPro" id="IPR000847">
    <property type="entry name" value="LysR_HTH_N"/>
</dbReference>
<comment type="caution">
    <text evidence="6">The sequence shown here is derived from an EMBL/GenBank/DDBJ whole genome shotgun (WGS) entry which is preliminary data.</text>
</comment>
<feature type="domain" description="HTH lysR-type" evidence="5">
    <location>
        <begin position="5"/>
        <end position="62"/>
    </location>
</feature>
<proteinExistence type="inferred from homology"/>
<keyword evidence="4" id="KW-0804">Transcription</keyword>
<evidence type="ECO:0000256" key="2">
    <source>
        <dbReference type="ARBA" id="ARBA00023015"/>
    </source>
</evidence>
<dbReference type="Proteomes" id="UP001235094">
    <property type="component" value="Unassembled WGS sequence"/>
</dbReference>
<comment type="similarity">
    <text evidence="1">Belongs to the LysR transcriptional regulatory family.</text>
</comment>
<evidence type="ECO:0000313" key="7">
    <source>
        <dbReference type="Proteomes" id="UP001235094"/>
    </source>
</evidence>
<protein>
    <submittedName>
        <fullName evidence="6">LysR family glycine cleavage system transcriptional activator</fullName>
    </submittedName>
</protein>
<reference evidence="6 7" key="1">
    <citation type="submission" date="2023-07" db="EMBL/GenBank/DDBJ databases">
        <title>Genomic Encyclopedia of Type Strains, Phase IV (KMG-IV): sequencing the most valuable type-strain genomes for metagenomic binning, comparative biology and taxonomic classification.</title>
        <authorList>
            <person name="Goeker M."/>
        </authorList>
    </citation>
    <scope>NUCLEOTIDE SEQUENCE [LARGE SCALE GENOMIC DNA]</scope>
    <source>
        <strain evidence="6 7">DSM 15561</strain>
    </source>
</reference>
<keyword evidence="3" id="KW-0238">DNA-binding</keyword>
<keyword evidence="2" id="KW-0805">Transcription regulation</keyword>
<dbReference type="Pfam" id="PF00126">
    <property type="entry name" value="HTH_1"/>
    <property type="match status" value="1"/>
</dbReference>
<gene>
    <name evidence="6" type="ORF">QOZ99_000134</name>
</gene>
<keyword evidence="7" id="KW-1185">Reference proteome</keyword>
<dbReference type="InterPro" id="IPR036390">
    <property type="entry name" value="WH_DNA-bd_sf"/>
</dbReference>
<dbReference type="EMBL" id="JAUSVR010000001">
    <property type="protein sequence ID" value="MDQ0509257.1"/>
    <property type="molecule type" value="Genomic_DNA"/>
</dbReference>